<feature type="transmembrane region" description="Helical" evidence="8">
    <location>
        <begin position="12"/>
        <end position="33"/>
    </location>
</feature>
<accession>A0A857DFF3</accession>
<evidence type="ECO:0000256" key="1">
    <source>
        <dbReference type="ARBA" id="ARBA00004651"/>
    </source>
</evidence>
<comment type="similarity">
    <text evidence="2">Belongs to the UPF0073 (Hly-III) family.</text>
</comment>
<sequence>MSLRIREPVNSMSHMLGAVLSLSGLVLLLLRSLEHDSMAYLGSALVFGGSLILLYSASMIYHWVVSSAQVIRTLRKIDHCMIYVLIAGTYTPICLITLQGALGMGLLIGVWTLAVLGIVLKLVWFNAPRWLYTAFYLLLGWIAIFFIYPISLAIPGQGLFLLILGGLLYSVGSVFYAVKPQWIRLGKFGFHEIFHLFILAGSIVHYFFIYRYVMG</sequence>
<feature type="binding site" evidence="7">
    <location>
        <position position="62"/>
    </location>
    <ligand>
        <name>Zn(2+)</name>
        <dbReference type="ChEBI" id="CHEBI:29105"/>
    </ligand>
</feature>
<proteinExistence type="inferred from homology"/>
<dbReference type="Pfam" id="PF03006">
    <property type="entry name" value="HlyIII"/>
    <property type="match status" value="1"/>
</dbReference>
<keyword evidence="7" id="KW-0862">Zinc</keyword>
<reference evidence="9 10" key="1">
    <citation type="submission" date="2019-12" db="EMBL/GenBank/DDBJ databases">
        <title>Sequence classification of anaerobic respiratory reductive dehalogenases: First we see many, then we see few.</title>
        <authorList>
            <person name="Molenda O."/>
            <person name="Puentes Jacome L.A."/>
            <person name="Cao X."/>
            <person name="Nesbo C.L."/>
            <person name="Tang S."/>
            <person name="Morson N."/>
            <person name="Patron J."/>
            <person name="Lomheim L."/>
            <person name="Wishart D.S."/>
            <person name="Edwards E.A."/>
        </authorList>
    </citation>
    <scope>NUCLEOTIDE SEQUENCE [LARGE SCALE GENOMIC DNA]</scope>
    <source>
        <strain evidence="9 10">12DCA</strain>
    </source>
</reference>
<dbReference type="PANTHER" id="PTHR20855:SF3">
    <property type="entry name" value="LD03007P"/>
    <property type="match status" value="1"/>
</dbReference>
<dbReference type="GO" id="GO:0005886">
    <property type="term" value="C:plasma membrane"/>
    <property type="evidence" value="ECO:0007669"/>
    <property type="project" value="UniProtKB-SubCell"/>
</dbReference>
<evidence type="ECO:0000256" key="6">
    <source>
        <dbReference type="ARBA" id="ARBA00023136"/>
    </source>
</evidence>
<keyword evidence="4 8" id="KW-0812">Transmembrane</keyword>
<evidence type="ECO:0000256" key="2">
    <source>
        <dbReference type="ARBA" id="ARBA00008488"/>
    </source>
</evidence>
<evidence type="ECO:0000256" key="5">
    <source>
        <dbReference type="ARBA" id="ARBA00022989"/>
    </source>
</evidence>
<feature type="transmembrane region" description="Helical" evidence="8">
    <location>
        <begin position="108"/>
        <end position="127"/>
    </location>
</feature>
<organism evidence="9 10">
    <name type="scientific">Dehalobacter restrictus</name>
    <dbReference type="NCBI Taxonomy" id="55583"/>
    <lineage>
        <taxon>Bacteria</taxon>
        <taxon>Bacillati</taxon>
        <taxon>Bacillota</taxon>
        <taxon>Clostridia</taxon>
        <taxon>Eubacteriales</taxon>
        <taxon>Desulfitobacteriaceae</taxon>
        <taxon>Dehalobacter</taxon>
    </lineage>
</organism>
<feature type="transmembrane region" description="Helical" evidence="8">
    <location>
        <begin position="82"/>
        <end position="102"/>
    </location>
</feature>
<dbReference type="GO" id="GO:0140911">
    <property type="term" value="F:pore-forming activity"/>
    <property type="evidence" value="ECO:0007669"/>
    <property type="project" value="InterPro"/>
</dbReference>
<keyword evidence="3" id="KW-1003">Cell membrane</keyword>
<feature type="binding site" evidence="7">
    <location>
        <position position="195"/>
    </location>
    <ligand>
        <name>Zn(2+)</name>
        <dbReference type="ChEBI" id="CHEBI:29105"/>
    </ligand>
</feature>
<dbReference type="RefSeq" id="WP_019225108.1">
    <property type="nucleotide sequence ID" value="NZ_CP046996.1"/>
</dbReference>
<dbReference type="AlphaFoldDB" id="A0A857DFF3"/>
<evidence type="ECO:0000256" key="8">
    <source>
        <dbReference type="SAM" id="Phobius"/>
    </source>
</evidence>
<dbReference type="InterPro" id="IPR005744">
    <property type="entry name" value="Hy-lIII"/>
</dbReference>
<feature type="transmembrane region" description="Helical" evidence="8">
    <location>
        <begin position="160"/>
        <end position="178"/>
    </location>
</feature>
<dbReference type="InterPro" id="IPR004254">
    <property type="entry name" value="AdipoR/HlyIII-related"/>
</dbReference>
<feature type="transmembrane region" description="Helical" evidence="8">
    <location>
        <begin position="39"/>
        <end position="61"/>
    </location>
</feature>
<feature type="transmembrane region" description="Helical" evidence="8">
    <location>
        <begin position="190"/>
        <end position="209"/>
    </location>
</feature>
<evidence type="ECO:0000313" key="9">
    <source>
        <dbReference type="EMBL" id="QHA00010.1"/>
    </source>
</evidence>
<dbReference type="GO" id="GO:0046872">
    <property type="term" value="F:metal ion binding"/>
    <property type="evidence" value="ECO:0007669"/>
    <property type="project" value="UniProtKB-KW"/>
</dbReference>
<evidence type="ECO:0000313" key="10">
    <source>
        <dbReference type="Proteomes" id="UP000430508"/>
    </source>
</evidence>
<dbReference type="NCBIfam" id="TIGR01065">
    <property type="entry name" value="hlyIII"/>
    <property type="match status" value="1"/>
</dbReference>
<evidence type="ECO:0000256" key="3">
    <source>
        <dbReference type="ARBA" id="ARBA00022475"/>
    </source>
</evidence>
<keyword evidence="6 8" id="KW-0472">Membrane</keyword>
<dbReference type="EMBL" id="CP046996">
    <property type="protein sequence ID" value="QHA00010.1"/>
    <property type="molecule type" value="Genomic_DNA"/>
</dbReference>
<name>A0A857DFF3_9FIRM</name>
<evidence type="ECO:0000256" key="4">
    <source>
        <dbReference type="ARBA" id="ARBA00022692"/>
    </source>
</evidence>
<comment type="subcellular location">
    <subcellularLocation>
        <location evidence="1">Cell membrane</location>
        <topology evidence="1">Multi-pass membrane protein</topology>
    </subcellularLocation>
</comment>
<feature type="transmembrane region" description="Helical" evidence="8">
    <location>
        <begin position="134"/>
        <end position="154"/>
    </location>
</feature>
<protein>
    <submittedName>
        <fullName evidence="9">Hemolysin III family protein</fullName>
    </submittedName>
</protein>
<feature type="binding site" evidence="7">
    <location>
        <position position="191"/>
    </location>
    <ligand>
        <name>Zn(2+)</name>
        <dbReference type="ChEBI" id="CHEBI:29105"/>
    </ligand>
</feature>
<gene>
    <name evidence="9" type="ORF">GQ588_04780</name>
</gene>
<keyword evidence="7" id="KW-0479">Metal-binding</keyword>
<keyword evidence="5 8" id="KW-1133">Transmembrane helix</keyword>
<evidence type="ECO:0000256" key="7">
    <source>
        <dbReference type="PIRSR" id="PIRSR604254-1"/>
    </source>
</evidence>
<dbReference type="PANTHER" id="PTHR20855">
    <property type="entry name" value="ADIPOR/PROGESTIN RECEPTOR-RELATED"/>
    <property type="match status" value="1"/>
</dbReference>
<dbReference type="Proteomes" id="UP000430508">
    <property type="component" value="Chromosome"/>
</dbReference>